<evidence type="ECO:0000256" key="6">
    <source>
        <dbReference type="ARBA" id="ARBA00022670"/>
    </source>
</evidence>
<keyword evidence="9" id="KW-0133">Cell shape</keyword>
<dbReference type="Pfam" id="PF07943">
    <property type="entry name" value="PBP5_C"/>
    <property type="match status" value="1"/>
</dbReference>
<organism evidence="16 17">
    <name type="scientific">Robertmurraya beringensis</name>
    <dbReference type="NCBI Taxonomy" id="641660"/>
    <lineage>
        <taxon>Bacteria</taxon>
        <taxon>Bacillati</taxon>
        <taxon>Bacillota</taxon>
        <taxon>Bacilli</taxon>
        <taxon>Bacillales</taxon>
        <taxon>Bacillaceae</taxon>
        <taxon>Robertmurraya</taxon>
    </lineage>
</organism>
<evidence type="ECO:0000256" key="2">
    <source>
        <dbReference type="ARBA" id="ARBA00004752"/>
    </source>
</evidence>
<evidence type="ECO:0000256" key="10">
    <source>
        <dbReference type="ARBA" id="ARBA00022984"/>
    </source>
</evidence>
<comment type="pathway">
    <text evidence="2">Cell wall biogenesis; peptidoglycan biosynthesis.</text>
</comment>
<evidence type="ECO:0000256" key="4">
    <source>
        <dbReference type="ARBA" id="ARBA00012448"/>
    </source>
</evidence>
<feature type="domain" description="Peptidase S11 D-Ala-D-Ala carboxypeptidase A C-terminal" evidence="15">
    <location>
        <begin position="301"/>
        <end position="412"/>
    </location>
</feature>
<evidence type="ECO:0000256" key="11">
    <source>
        <dbReference type="ARBA" id="ARBA00023316"/>
    </source>
</evidence>
<dbReference type="Gene3D" id="3.40.710.10">
    <property type="entry name" value="DD-peptidase/beta-lactamase superfamily"/>
    <property type="match status" value="1"/>
</dbReference>
<dbReference type="Pfam" id="PF00768">
    <property type="entry name" value="Peptidase_S11"/>
    <property type="match status" value="1"/>
</dbReference>
<comment type="similarity">
    <text evidence="3 13">Belongs to the peptidase S11 family.</text>
</comment>
<protein>
    <recommendedName>
        <fullName evidence="4">serine-type D-Ala-D-Ala carboxypeptidase</fullName>
        <ecNumber evidence="4">3.4.16.4</ecNumber>
    </recommendedName>
</protein>
<dbReference type="EMBL" id="JBHLUU010000002">
    <property type="protein sequence ID" value="MFC0473802.1"/>
    <property type="molecule type" value="Genomic_DNA"/>
</dbReference>
<keyword evidence="6" id="KW-0645">Protease</keyword>
<dbReference type="InterPro" id="IPR012907">
    <property type="entry name" value="Peptidase_S11_C"/>
</dbReference>
<evidence type="ECO:0000256" key="3">
    <source>
        <dbReference type="ARBA" id="ARBA00007164"/>
    </source>
</evidence>
<dbReference type="Proteomes" id="UP001589738">
    <property type="component" value="Unassembled WGS sequence"/>
</dbReference>
<evidence type="ECO:0000259" key="15">
    <source>
        <dbReference type="SMART" id="SM00936"/>
    </source>
</evidence>
<gene>
    <name evidence="16" type="ORF">ACFFHF_00380</name>
</gene>
<evidence type="ECO:0000256" key="1">
    <source>
        <dbReference type="ARBA" id="ARBA00003217"/>
    </source>
</evidence>
<evidence type="ECO:0000256" key="12">
    <source>
        <dbReference type="ARBA" id="ARBA00034000"/>
    </source>
</evidence>
<evidence type="ECO:0000256" key="5">
    <source>
        <dbReference type="ARBA" id="ARBA00022645"/>
    </source>
</evidence>
<evidence type="ECO:0000256" key="7">
    <source>
        <dbReference type="ARBA" id="ARBA00022729"/>
    </source>
</evidence>
<feature type="chain" id="PRO_5046005166" description="serine-type D-Ala-D-Ala carboxypeptidase" evidence="14">
    <location>
        <begin position="24"/>
        <end position="442"/>
    </location>
</feature>
<dbReference type="PRINTS" id="PR00725">
    <property type="entry name" value="DADACBPTASE1"/>
</dbReference>
<keyword evidence="10" id="KW-0573">Peptidoglycan synthesis</keyword>
<dbReference type="SUPFAM" id="SSF69189">
    <property type="entry name" value="Penicillin-binding protein associated domain"/>
    <property type="match status" value="1"/>
</dbReference>
<dbReference type="InterPro" id="IPR037167">
    <property type="entry name" value="Peptidase_S11_C_sf"/>
</dbReference>
<keyword evidence="5" id="KW-0121">Carboxypeptidase</keyword>
<evidence type="ECO:0000256" key="8">
    <source>
        <dbReference type="ARBA" id="ARBA00022801"/>
    </source>
</evidence>
<dbReference type="RefSeq" id="WP_377057363.1">
    <property type="nucleotide sequence ID" value="NZ_JBHLUU010000002.1"/>
</dbReference>
<keyword evidence="17" id="KW-1185">Reference proteome</keyword>
<feature type="signal peptide" evidence="14">
    <location>
        <begin position="1"/>
        <end position="23"/>
    </location>
</feature>
<sequence>MYRLKNISIWVMTLTIAFTLSFATSVSPVKAEEDPLGITAEAAILLDAETGKILYAKNIDVVLGVASMSKMMTEYLLLEAIAEGKIKWDQKVKINAYVHELSAAPGLSNVGLTEGEDYTVEELYQAMAIHSGNAATVALAELMAGSETNFITLMNKKAEELQLEDYKFVNSSGLNNSSLLGNHPAGGADEENVMSARATAKLAYHLINDYPEVIETAKMPELQFRDGRTYKNFNWMLPGLIFEYTGVDGLKTGSTDFAGAGFTATAEKDGQRVIAVVMKAATKDERFTEMRKILDYAFGNFTEEEIVKEGYQVKGQKTLPVTKGKEDEVSIESKESISMVVKNGEKDQYKTVLKLDEDKLNEDGELTAPVKKGDKVGTLTIEPIEGEGLGFLTESGQKQITVDVIATEDVEKANWFVLMMRGVGGFFGNLWDSASSAVKGIF</sequence>
<dbReference type="InterPro" id="IPR001967">
    <property type="entry name" value="Peptidase_S11_N"/>
</dbReference>
<dbReference type="InterPro" id="IPR015956">
    <property type="entry name" value="Peniciliin-bd_prot_C_sf"/>
</dbReference>
<evidence type="ECO:0000313" key="17">
    <source>
        <dbReference type="Proteomes" id="UP001589738"/>
    </source>
</evidence>
<evidence type="ECO:0000256" key="13">
    <source>
        <dbReference type="RuleBase" id="RU004016"/>
    </source>
</evidence>
<dbReference type="SMART" id="SM00936">
    <property type="entry name" value="PBP5_C"/>
    <property type="match status" value="1"/>
</dbReference>
<dbReference type="InterPro" id="IPR018044">
    <property type="entry name" value="Peptidase_S11"/>
</dbReference>
<evidence type="ECO:0000313" key="16">
    <source>
        <dbReference type="EMBL" id="MFC0473802.1"/>
    </source>
</evidence>
<accession>A0ABV6KKF7</accession>
<evidence type="ECO:0000256" key="14">
    <source>
        <dbReference type="SAM" id="SignalP"/>
    </source>
</evidence>
<keyword evidence="11" id="KW-0961">Cell wall biogenesis/degradation</keyword>
<dbReference type="EC" id="3.4.16.4" evidence="4"/>
<dbReference type="Gene3D" id="2.60.410.10">
    <property type="entry name" value="D-Ala-D-Ala carboxypeptidase, C-terminal domain"/>
    <property type="match status" value="1"/>
</dbReference>
<evidence type="ECO:0000256" key="9">
    <source>
        <dbReference type="ARBA" id="ARBA00022960"/>
    </source>
</evidence>
<reference evidence="16 17" key="1">
    <citation type="submission" date="2024-09" db="EMBL/GenBank/DDBJ databases">
        <authorList>
            <person name="Sun Q."/>
            <person name="Mori K."/>
        </authorList>
    </citation>
    <scope>NUCLEOTIDE SEQUENCE [LARGE SCALE GENOMIC DNA]</scope>
    <source>
        <strain evidence="16 17">CGMCC 1.9126</strain>
    </source>
</reference>
<comment type="catalytic activity">
    <reaction evidence="12">
        <text>Preferential cleavage: (Ac)2-L-Lys-D-Ala-|-D-Ala. Also transpeptidation of peptidyl-alanyl moieties that are N-acyl substituents of D-alanine.</text>
        <dbReference type="EC" id="3.4.16.4"/>
    </reaction>
</comment>
<name>A0ABV6KKF7_9BACI</name>
<keyword evidence="8 16" id="KW-0378">Hydrolase</keyword>
<keyword evidence="7 14" id="KW-0732">Signal</keyword>
<comment type="caution">
    <text evidence="16">The sequence shown here is derived from an EMBL/GenBank/DDBJ whole genome shotgun (WGS) entry which is preliminary data.</text>
</comment>
<dbReference type="GO" id="GO:0016787">
    <property type="term" value="F:hydrolase activity"/>
    <property type="evidence" value="ECO:0007669"/>
    <property type="project" value="UniProtKB-KW"/>
</dbReference>
<dbReference type="SUPFAM" id="SSF56601">
    <property type="entry name" value="beta-lactamase/transpeptidase-like"/>
    <property type="match status" value="1"/>
</dbReference>
<dbReference type="PANTHER" id="PTHR21581">
    <property type="entry name" value="D-ALANYL-D-ALANINE CARBOXYPEPTIDASE"/>
    <property type="match status" value="1"/>
</dbReference>
<dbReference type="InterPro" id="IPR012338">
    <property type="entry name" value="Beta-lactam/transpept-like"/>
</dbReference>
<proteinExistence type="inferred from homology"/>
<comment type="function">
    <text evidence="1">Removes C-terminal D-alanyl residues from sugar-peptide cell wall precursors.</text>
</comment>
<dbReference type="PANTHER" id="PTHR21581:SF11">
    <property type="entry name" value="D-ALANYL-D-ALANINE CARBOXYPEPTIDASE DACA"/>
    <property type="match status" value="1"/>
</dbReference>